<dbReference type="OrthoDB" id="10255128at2759"/>
<evidence type="ECO:0008006" key="3">
    <source>
        <dbReference type="Google" id="ProtNLM"/>
    </source>
</evidence>
<dbReference type="InterPro" id="IPR036412">
    <property type="entry name" value="HAD-like_sf"/>
</dbReference>
<dbReference type="PANTHER" id="PTHR28181">
    <property type="entry name" value="UPF0655 PROTEIN YCR015C"/>
    <property type="match status" value="1"/>
</dbReference>
<comment type="caution">
    <text evidence="1">The sequence shown here is derived from an EMBL/GenBank/DDBJ whole genome shotgun (WGS) entry which is preliminary data.</text>
</comment>
<protein>
    <recommendedName>
        <fullName evidence="3">Haloacid dehalogenase-like hydrolase</fullName>
    </recommendedName>
</protein>
<dbReference type="PANTHER" id="PTHR28181:SF1">
    <property type="entry name" value="COLD TOLERANCE PROTEIN 1"/>
    <property type="match status" value="1"/>
</dbReference>
<dbReference type="EMBL" id="LFZO01000506">
    <property type="protein sequence ID" value="KXT07978.1"/>
    <property type="molecule type" value="Genomic_DNA"/>
</dbReference>
<dbReference type="SUPFAM" id="SSF56784">
    <property type="entry name" value="HAD-like"/>
    <property type="match status" value="1"/>
</dbReference>
<gene>
    <name evidence="1" type="ORF">AC579_6917</name>
</gene>
<reference evidence="1 2" key="1">
    <citation type="submission" date="2015-07" db="EMBL/GenBank/DDBJ databases">
        <title>Comparative genomics of the Sigatoka disease complex on banana suggests a link between parallel evolutionary changes in Pseudocercospora fijiensis and Pseudocercospora eumusae and increased virulence on the banana host.</title>
        <authorList>
            <person name="Chang T.-C."/>
            <person name="Salvucci A."/>
            <person name="Crous P.W."/>
            <person name="Stergiopoulos I."/>
        </authorList>
    </citation>
    <scope>NUCLEOTIDE SEQUENCE [LARGE SCALE GENOMIC DNA]</scope>
    <source>
        <strain evidence="1 2">CBS 116634</strain>
    </source>
</reference>
<keyword evidence="2" id="KW-1185">Reference proteome</keyword>
<name>A0A139HZW6_9PEZI</name>
<dbReference type="Gene3D" id="3.40.50.1000">
    <property type="entry name" value="HAD superfamily/HAD-like"/>
    <property type="match status" value="1"/>
</dbReference>
<organism evidence="1 2">
    <name type="scientific">Pseudocercospora musae</name>
    <dbReference type="NCBI Taxonomy" id="113226"/>
    <lineage>
        <taxon>Eukaryota</taxon>
        <taxon>Fungi</taxon>
        <taxon>Dikarya</taxon>
        <taxon>Ascomycota</taxon>
        <taxon>Pezizomycotina</taxon>
        <taxon>Dothideomycetes</taxon>
        <taxon>Dothideomycetidae</taxon>
        <taxon>Mycosphaerellales</taxon>
        <taxon>Mycosphaerellaceae</taxon>
        <taxon>Pseudocercospora</taxon>
    </lineage>
</organism>
<evidence type="ECO:0000313" key="1">
    <source>
        <dbReference type="EMBL" id="KXT07978.1"/>
    </source>
</evidence>
<dbReference type="STRING" id="113226.A0A139HZW6"/>
<dbReference type="InterPro" id="IPR050849">
    <property type="entry name" value="HAD-like_hydrolase_phosphatase"/>
</dbReference>
<evidence type="ECO:0000313" key="2">
    <source>
        <dbReference type="Proteomes" id="UP000073492"/>
    </source>
</evidence>
<accession>A0A139HZW6</accession>
<dbReference type="InterPro" id="IPR023214">
    <property type="entry name" value="HAD_sf"/>
</dbReference>
<sequence>MASRKLKRPTRLVLDYDGTLTVQDTMAVLGGLPKRPKMSWQEIVDAYMEDYATYNDTSYPWKNYDREEYSGWLAARKWVEQNSAQRVQDAAFFRRVTTDDVKQAVTKCLDNGQLELRRDWEELFALFLPSYDAGDGTFLDSSIQILSGNWSETAIRQALFQSAQRGGGDHNEQLCHYINDMKIFANEIEGLASPYGSSGRVVRPLDVDIRTSREKLRYLKEMAPSAGWKPFTVYVGDSSTDFDALCAADLGVWLCDVAEAEYEKASMETFKPLDFVPPPLHCVSAMEGFPALFYWAPDLRSIIDMISYT</sequence>
<dbReference type="Proteomes" id="UP000073492">
    <property type="component" value="Unassembled WGS sequence"/>
</dbReference>
<dbReference type="AlphaFoldDB" id="A0A139HZW6"/>
<proteinExistence type="predicted"/>